<feature type="signal peptide" evidence="2">
    <location>
        <begin position="1"/>
        <end position="45"/>
    </location>
</feature>
<keyword evidence="2" id="KW-0732">Signal</keyword>
<name>A0A2G9ZL16_9BACT</name>
<dbReference type="Pfam" id="PF18895">
    <property type="entry name" value="T4SS_pilin"/>
    <property type="match status" value="1"/>
</dbReference>
<evidence type="ECO:0008006" key="5">
    <source>
        <dbReference type="Google" id="ProtNLM"/>
    </source>
</evidence>
<evidence type="ECO:0000313" key="3">
    <source>
        <dbReference type="EMBL" id="PIP33867.1"/>
    </source>
</evidence>
<keyword evidence="1" id="KW-0472">Membrane</keyword>
<keyword evidence="1" id="KW-1133">Transmembrane helix</keyword>
<evidence type="ECO:0000256" key="2">
    <source>
        <dbReference type="SAM" id="SignalP"/>
    </source>
</evidence>
<organism evidence="3 4">
    <name type="scientific">Candidatus Falkowbacteria bacterium CG23_combo_of_CG06-09_8_20_14_all_49_15</name>
    <dbReference type="NCBI Taxonomy" id="1974572"/>
    <lineage>
        <taxon>Bacteria</taxon>
        <taxon>Candidatus Falkowiibacteriota</taxon>
    </lineage>
</organism>
<comment type="caution">
    <text evidence="3">The sequence shown here is derived from an EMBL/GenBank/DDBJ whole genome shotgun (WGS) entry which is preliminary data.</text>
</comment>
<feature type="transmembrane region" description="Helical" evidence="1">
    <location>
        <begin position="119"/>
        <end position="144"/>
    </location>
</feature>
<evidence type="ECO:0000313" key="4">
    <source>
        <dbReference type="Proteomes" id="UP000230729"/>
    </source>
</evidence>
<proteinExistence type="predicted"/>
<dbReference type="Proteomes" id="UP000230729">
    <property type="component" value="Unassembled WGS sequence"/>
</dbReference>
<dbReference type="AlphaFoldDB" id="A0A2G9ZL16"/>
<sequence length="154" mass="17092">MPKKKYYTKKHRCKNMKKIRKISFLLIFYLSIMSCLLIFFPIAHAANISDAFGDKFQDFAGPQGAGYANGGNFLTLLNLIIKLALSFVGVLFLLLCLYGGYKWMTARGNEQEVEDAKKLLTAAVIGLIIILAAYLISAFVVQVVSEKTITPSSN</sequence>
<accession>A0A2G9ZL16</accession>
<dbReference type="PROSITE" id="PS51257">
    <property type="entry name" value="PROKAR_LIPOPROTEIN"/>
    <property type="match status" value="1"/>
</dbReference>
<evidence type="ECO:0000256" key="1">
    <source>
        <dbReference type="SAM" id="Phobius"/>
    </source>
</evidence>
<gene>
    <name evidence="3" type="ORF">COX22_02040</name>
</gene>
<dbReference type="EMBL" id="PCSD01000043">
    <property type="protein sequence ID" value="PIP33867.1"/>
    <property type="molecule type" value="Genomic_DNA"/>
</dbReference>
<keyword evidence="1" id="KW-0812">Transmembrane</keyword>
<feature type="chain" id="PRO_5013641398" description="DUF5671 domain-containing protein" evidence="2">
    <location>
        <begin position="46"/>
        <end position="154"/>
    </location>
</feature>
<feature type="transmembrane region" description="Helical" evidence="1">
    <location>
        <begin position="79"/>
        <end position="98"/>
    </location>
</feature>
<dbReference type="InterPro" id="IPR043993">
    <property type="entry name" value="T4SS_pilin"/>
</dbReference>
<reference evidence="3 4" key="1">
    <citation type="submission" date="2017-09" db="EMBL/GenBank/DDBJ databases">
        <title>Depth-based differentiation of microbial function through sediment-hosted aquifers and enrichment of novel symbionts in the deep terrestrial subsurface.</title>
        <authorList>
            <person name="Probst A.J."/>
            <person name="Ladd B."/>
            <person name="Jarett J.K."/>
            <person name="Geller-Mcgrath D.E."/>
            <person name="Sieber C.M."/>
            <person name="Emerson J.B."/>
            <person name="Anantharaman K."/>
            <person name="Thomas B.C."/>
            <person name="Malmstrom R."/>
            <person name="Stieglmeier M."/>
            <person name="Klingl A."/>
            <person name="Woyke T."/>
            <person name="Ryan C.M."/>
            <person name="Banfield J.F."/>
        </authorList>
    </citation>
    <scope>NUCLEOTIDE SEQUENCE [LARGE SCALE GENOMIC DNA]</scope>
    <source>
        <strain evidence="3">CG23_combo_of_CG06-09_8_20_14_all_49_15</strain>
    </source>
</reference>
<protein>
    <recommendedName>
        <fullName evidence="5">DUF5671 domain-containing protein</fullName>
    </recommendedName>
</protein>